<feature type="binding site" evidence="9">
    <location>
        <begin position="370"/>
        <end position="371"/>
    </location>
    <ligand>
        <name>ATP</name>
        <dbReference type="ChEBI" id="CHEBI:30616"/>
    </ligand>
</feature>
<gene>
    <name evidence="12" type="primary">asnB</name>
    <name evidence="12" type="ORF">FNC33_03030</name>
</gene>
<evidence type="ECO:0000256" key="9">
    <source>
        <dbReference type="PIRSR" id="PIRSR001589-2"/>
    </source>
</evidence>
<evidence type="ECO:0000256" key="2">
    <source>
        <dbReference type="ARBA" id="ARBA00005752"/>
    </source>
</evidence>
<dbReference type="PANTHER" id="PTHR43284">
    <property type="entry name" value="ASPARAGINE SYNTHETASE (GLUTAMINE-HYDROLYZING)"/>
    <property type="match status" value="1"/>
</dbReference>
<evidence type="ECO:0000256" key="1">
    <source>
        <dbReference type="ARBA" id="ARBA00005187"/>
    </source>
</evidence>
<organism evidence="12 13">
    <name type="scientific">Francisella tularensis</name>
    <dbReference type="NCBI Taxonomy" id="263"/>
    <lineage>
        <taxon>Bacteria</taxon>
        <taxon>Pseudomonadati</taxon>
        <taxon>Pseudomonadota</taxon>
        <taxon>Gammaproteobacteria</taxon>
        <taxon>Thiotrichales</taxon>
        <taxon>Francisellaceae</taxon>
        <taxon>Francisella</taxon>
    </lineage>
</organism>
<feature type="domain" description="Glutamine amidotransferase type-2" evidence="11">
    <location>
        <begin position="2"/>
        <end position="218"/>
    </location>
</feature>
<comment type="similarity">
    <text evidence="2">Belongs to the asparagine synthetase family.</text>
</comment>
<dbReference type="InterPro" id="IPR014729">
    <property type="entry name" value="Rossmann-like_a/b/a_fold"/>
</dbReference>
<dbReference type="InterPro" id="IPR029055">
    <property type="entry name" value="Ntn_hydrolases_N"/>
</dbReference>
<evidence type="ECO:0000256" key="4">
    <source>
        <dbReference type="ARBA" id="ARBA00022741"/>
    </source>
</evidence>
<evidence type="ECO:0000256" key="6">
    <source>
        <dbReference type="ARBA" id="ARBA00022962"/>
    </source>
</evidence>
<feature type="active site" description="For GATase activity" evidence="8">
    <location>
        <position position="2"/>
    </location>
</feature>
<comment type="caution">
    <text evidence="12">The sequence shown here is derived from an EMBL/GenBank/DDBJ whole genome shotgun (WGS) entry which is preliminary data.</text>
</comment>
<keyword evidence="8" id="KW-0028">Amino-acid biosynthesis</keyword>
<evidence type="ECO:0000256" key="3">
    <source>
        <dbReference type="ARBA" id="ARBA00012737"/>
    </source>
</evidence>
<dbReference type="PANTHER" id="PTHR43284:SF1">
    <property type="entry name" value="ASPARAGINE SYNTHETASE"/>
    <property type="match status" value="1"/>
</dbReference>
<keyword evidence="4 9" id="KW-0547">Nucleotide-binding</keyword>
<keyword evidence="5 9" id="KW-0067">ATP-binding</keyword>
<dbReference type="PROSITE" id="PS51278">
    <property type="entry name" value="GATASE_TYPE_2"/>
    <property type="match status" value="1"/>
</dbReference>
<dbReference type="InterPro" id="IPR001962">
    <property type="entry name" value="Asn_synthase"/>
</dbReference>
<dbReference type="InterPro" id="IPR051786">
    <property type="entry name" value="ASN_synthetase/amidase"/>
</dbReference>
<sequence>MCGIVGFYLFERNEDFTSIINQSLLSIKHRGPDDSGYWCDDQVTLGHTRLSIHDISNAGHQPMLSNSGNTAIVFNGEIYNYLSIKNQLLSEYSNLKFKSNSDTEVLVNAIELWGIDKTLEKCIGMFAFGVYSRKTSCLILARDRFGEKPLYFGIQNGILGFASELKALKPLKECGWRFDIDRDALATYMRYAYVPTPYSIYKNISKLNVGSYIKFDAKGNSKEYKYWDSKKVLDSEKYKDSYDQAILDLEIKLKSTLSIQMQSDVPLGAFLSGGIDSTTVVALMQSMSKNKINTFSIGFNQKEYNEAEHARAVAKHIGTNHTDMYVTERDALDVIPKLAGIYDEPFADSSQIPTYLVSKIAKSKVTVALSGDAGDELFGGYNRYFLAPNIAKKIKFAKLLKYAPDAWIKKAEILNFGKFALLADKLLKLKRVLEKAKTNKELYVLLCSQINDTSFVLGAKEYDILRDKNIYDIPQLSFQEWMMFVDSNTYMIDDILVKVDRAAMANSLETRVPFLDHNIYEFAYSLPIDYKIQQGNGKRILKDLLYKYVPESLVNRPKMGFGIPLAKWLREDLREWADNLLDYSKIDKQGYLSPEVVQKYWQEHLSGKRNWQAILWNILMFQEWFKKEGL</sequence>
<dbReference type="CDD" id="cd01991">
    <property type="entry name" value="Asn_synthase_B_C"/>
    <property type="match status" value="1"/>
</dbReference>
<evidence type="ECO:0000259" key="11">
    <source>
        <dbReference type="PROSITE" id="PS51278"/>
    </source>
</evidence>
<evidence type="ECO:0000256" key="10">
    <source>
        <dbReference type="PIRSR" id="PIRSR001589-3"/>
    </source>
</evidence>
<dbReference type="CDD" id="cd00712">
    <property type="entry name" value="AsnB"/>
    <property type="match status" value="1"/>
</dbReference>
<dbReference type="Gene3D" id="3.40.50.620">
    <property type="entry name" value="HUPs"/>
    <property type="match status" value="1"/>
</dbReference>
<dbReference type="InterPro" id="IPR006426">
    <property type="entry name" value="Asn_synth_AEB"/>
</dbReference>
<dbReference type="EC" id="6.3.5.4" evidence="3"/>
<evidence type="ECO:0000313" key="12">
    <source>
        <dbReference type="EMBL" id="MWZ39527.1"/>
    </source>
</evidence>
<accession>A0A6I4RMK3</accession>
<dbReference type="GO" id="GO:0005524">
    <property type="term" value="F:ATP binding"/>
    <property type="evidence" value="ECO:0007669"/>
    <property type="project" value="UniProtKB-KW"/>
</dbReference>
<keyword evidence="8" id="KW-0061">Asparagine biosynthesis</keyword>
<dbReference type="Proteomes" id="UP000469081">
    <property type="component" value="Unassembled WGS sequence"/>
</dbReference>
<dbReference type="AlphaFoldDB" id="A0A6I4RMK3"/>
<name>A0A6I4RMK3_FRATU</name>
<protein>
    <recommendedName>
        <fullName evidence="3">asparagine synthase (glutamine-hydrolyzing)</fullName>
        <ecNumber evidence="3">6.3.5.4</ecNumber>
    </recommendedName>
</protein>
<feature type="site" description="Important for beta-aspartyl-AMP intermediate formation" evidence="10">
    <location>
        <position position="372"/>
    </location>
</feature>
<dbReference type="Pfam" id="PF00733">
    <property type="entry name" value="Asn_synthase"/>
    <property type="match status" value="1"/>
</dbReference>
<dbReference type="GO" id="GO:0005829">
    <property type="term" value="C:cytosol"/>
    <property type="evidence" value="ECO:0007669"/>
    <property type="project" value="TreeGrafter"/>
</dbReference>
<feature type="binding site" evidence="9">
    <location>
        <position position="297"/>
    </location>
    <ligand>
        <name>ATP</name>
        <dbReference type="ChEBI" id="CHEBI:30616"/>
    </ligand>
</feature>
<evidence type="ECO:0000256" key="5">
    <source>
        <dbReference type="ARBA" id="ARBA00022840"/>
    </source>
</evidence>
<comment type="pathway">
    <text evidence="1">Amino-acid biosynthesis; L-asparagine biosynthesis; L-asparagine from L-aspartate (L-Gln route): step 1/1.</text>
</comment>
<dbReference type="SUPFAM" id="SSF56235">
    <property type="entry name" value="N-terminal nucleophile aminohydrolases (Ntn hydrolases)"/>
    <property type="match status" value="1"/>
</dbReference>
<keyword evidence="6 8" id="KW-0315">Glutamine amidotransferase</keyword>
<evidence type="ECO:0000256" key="8">
    <source>
        <dbReference type="PIRSR" id="PIRSR001589-1"/>
    </source>
</evidence>
<dbReference type="GO" id="GO:0006529">
    <property type="term" value="P:asparagine biosynthetic process"/>
    <property type="evidence" value="ECO:0007669"/>
    <property type="project" value="UniProtKB-KW"/>
</dbReference>
<feature type="binding site" evidence="9">
    <location>
        <position position="102"/>
    </location>
    <ligand>
        <name>L-glutamine</name>
        <dbReference type="ChEBI" id="CHEBI:58359"/>
    </ligand>
</feature>
<evidence type="ECO:0000256" key="7">
    <source>
        <dbReference type="ARBA" id="ARBA00048741"/>
    </source>
</evidence>
<proteinExistence type="inferred from homology"/>
<dbReference type="InterPro" id="IPR033738">
    <property type="entry name" value="AsnB_N"/>
</dbReference>
<evidence type="ECO:0000313" key="13">
    <source>
        <dbReference type="Proteomes" id="UP000469081"/>
    </source>
</evidence>
<dbReference type="InterPro" id="IPR017932">
    <property type="entry name" value="GATase_2_dom"/>
</dbReference>
<dbReference type="SUPFAM" id="SSF52402">
    <property type="entry name" value="Adenine nucleotide alpha hydrolases-like"/>
    <property type="match status" value="1"/>
</dbReference>
<dbReference type="Gene3D" id="3.60.20.10">
    <property type="entry name" value="Glutamine Phosphoribosylpyrophosphate, subunit 1, domain 1"/>
    <property type="match status" value="1"/>
</dbReference>
<dbReference type="EMBL" id="VJEZ01000003">
    <property type="protein sequence ID" value="MWZ39527.1"/>
    <property type="molecule type" value="Genomic_DNA"/>
</dbReference>
<reference evidence="12 13" key="1">
    <citation type="submission" date="2019-06" db="EMBL/GenBank/DDBJ databases">
        <title>Phylogeography and genetic diversity of Francisella tularensis subsp. holarctica in France (1947-2018).</title>
        <authorList>
            <person name="Kevin M."/>
            <person name="Madani N."/>
            <person name="Maurin M."/>
        </authorList>
    </citation>
    <scope>NUCLEOTIDE SEQUENCE [LARGE SCALE GENOMIC DNA]</scope>
    <source>
        <strain evidence="12 13">ATCC 15482</strain>
    </source>
</reference>
<dbReference type="NCBIfam" id="TIGR01536">
    <property type="entry name" value="asn_synth_AEB"/>
    <property type="match status" value="1"/>
</dbReference>
<dbReference type="RefSeq" id="WP_003040350.1">
    <property type="nucleotide sequence ID" value="NZ_VJEZ01000003.1"/>
</dbReference>
<comment type="catalytic activity">
    <reaction evidence="7">
        <text>L-aspartate + L-glutamine + ATP + H2O = L-asparagine + L-glutamate + AMP + diphosphate + H(+)</text>
        <dbReference type="Rhea" id="RHEA:12228"/>
        <dbReference type="ChEBI" id="CHEBI:15377"/>
        <dbReference type="ChEBI" id="CHEBI:15378"/>
        <dbReference type="ChEBI" id="CHEBI:29985"/>
        <dbReference type="ChEBI" id="CHEBI:29991"/>
        <dbReference type="ChEBI" id="CHEBI:30616"/>
        <dbReference type="ChEBI" id="CHEBI:33019"/>
        <dbReference type="ChEBI" id="CHEBI:58048"/>
        <dbReference type="ChEBI" id="CHEBI:58359"/>
        <dbReference type="ChEBI" id="CHEBI:456215"/>
        <dbReference type="EC" id="6.3.5.4"/>
    </reaction>
</comment>
<dbReference type="GO" id="GO:0004066">
    <property type="term" value="F:asparagine synthase (glutamine-hydrolyzing) activity"/>
    <property type="evidence" value="ECO:0007669"/>
    <property type="project" value="UniProtKB-EC"/>
</dbReference>
<keyword evidence="12" id="KW-0436">Ligase</keyword>
<dbReference type="Pfam" id="PF13522">
    <property type="entry name" value="GATase_6"/>
    <property type="match status" value="1"/>
</dbReference>
<dbReference type="PIRSF" id="PIRSF001589">
    <property type="entry name" value="Asn_synthetase_glu-h"/>
    <property type="match status" value="1"/>
</dbReference>